<evidence type="ECO:0000313" key="3">
    <source>
        <dbReference type="EMBL" id="MBC5713438.1"/>
    </source>
</evidence>
<proteinExistence type="predicted"/>
<feature type="transmembrane region" description="Helical" evidence="1">
    <location>
        <begin position="63"/>
        <end position="81"/>
    </location>
</feature>
<dbReference type="AlphaFoldDB" id="A0A923RSB9"/>
<dbReference type="RefSeq" id="WP_186866372.1">
    <property type="nucleotide sequence ID" value="NZ_JACOPH010000002.1"/>
</dbReference>
<evidence type="ECO:0000259" key="2">
    <source>
        <dbReference type="Pfam" id="PF14285"/>
    </source>
</evidence>
<name>A0A923RSB9_9FIRM</name>
<protein>
    <submittedName>
        <fullName evidence="3">DUF4367 domain-containing protein</fullName>
    </submittedName>
</protein>
<dbReference type="InterPro" id="IPR025377">
    <property type="entry name" value="DUF4367"/>
</dbReference>
<dbReference type="Pfam" id="PF14285">
    <property type="entry name" value="DUF4367"/>
    <property type="match status" value="1"/>
</dbReference>
<keyword evidence="4" id="KW-1185">Reference proteome</keyword>
<reference evidence="3" key="1">
    <citation type="submission" date="2020-08" db="EMBL/GenBank/DDBJ databases">
        <title>Genome public.</title>
        <authorList>
            <person name="Liu C."/>
            <person name="Sun Q."/>
        </authorList>
    </citation>
    <scope>NUCLEOTIDE SEQUENCE</scope>
    <source>
        <strain evidence="3">BX1005</strain>
    </source>
</reference>
<accession>A0A923RSB9</accession>
<sequence length="228" mass="26691">MKKTCNSEDTEMRDFLVQMHEYQMAQIPPKEVLEEKYRLSEIFYQKMDRLLGKQEKKVRFRRIRHGITAAAVVGIILFSVANPQYVAEAANRVIRWFTDHVSYNFYDGKDIDIVPRYTLGYVPEGYELDADEYYEDGGIVSYIDNSENRITFLYGVTSSETNLDNEQKDYMILEGSNGETIHYLRAWDGEESSIMWVNQDKTIDYCIIGILSEEELLKVQKNIQIVEE</sequence>
<gene>
    <name evidence="3" type="ORF">H8S17_04280</name>
</gene>
<keyword evidence="1" id="KW-1133">Transmembrane helix</keyword>
<evidence type="ECO:0000256" key="1">
    <source>
        <dbReference type="SAM" id="Phobius"/>
    </source>
</evidence>
<organism evidence="3 4">
    <name type="scientific">Roseburia zhanii</name>
    <dbReference type="NCBI Taxonomy" id="2763064"/>
    <lineage>
        <taxon>Bacteria</taxon>
        <taxon>Bacillati</taxon>
        <taxon>Bacillota</taxon>
        <taxon>Clostridia</taxon>
        <taxon>Lachnospirales</taxon>
        <taxon>Lachnospiraceae</taxon>
        <taxon>Roseburia</taxon>
    </lineage>
</organism>
<comment type="caution">
    <text evidence="3">The sequence shown here is derived from an EMBL/GenBank/DDBJ whole genome shotgun (WGS) entry which is preliminary data.</text>
</comment>
<keyword evidence="1" id="KW-0472">Membrane</keyword>
<keyword evidence="1" id="KW-0812">Transmembrane</keyword>
<feature type="domain" description="DUF4367" evidence="2">
    <location>
        <begin position="117"/>
        <end position="223"/>
    </location>
</feature>
<dbReference type="EMBL" id="JACOPH010000002">
    <property type="protein sequence ID" value="MBC5713438.1"/>
    <property type="molecule type" value="Genomic_DNA"/>
</dbReference>
<evidence type="ECO:0000313" key="4">
    <source>
        <dbReference type="Proteomes" id="UP000606720"/>
    </source>
</evidence>
<dbReference type="Proteomes" id="UP000606720">
    <property type="component" value="Unassembled WGS sequence"/>
</dbReference>